<sequence>MTELSISQIKLFQDCLKKAEDYKHKGQLEAAIDCYQEATKINPHSATAYHGLGNIYLSLSKWSEAIEIYQTVLKINPNFDWGYYNLGEAYYYLKRWEDAVIAYQKALDLNPNLPHIYKKLANTFYQRANLDRESLLATYQKKIQDEPYEIQNYHQAIELKPQDVDLYLGLGNALIYNRKIDEAIVAYRMALQVDPNYEPAKLQLDTLRNQFQDTETTPQPVIESLPELKLQQAKQAINSLSQIILDNFLLSNSKIDFPNTIEPLVSIILILYNRAELTLSCLHSLLHQNFTNYEVIIVDNNSEDRTKELLAKIPRAKIIFNEENKHFLLAANQASGVAAGQYLLFLNNDTQILGDSLNSAIETISSDPDIGAVGGKIILPDGTLQEAGSIIWQDGSCLGYGRGDNPQASQYMFTREVDYCSGAFLLTPRQLFFELGSFNILYQPAYYEETDYCVKIHKAGKKVIYDPNVTIFHYEFASSKKSDRAIALQQKNQEIFVTQHQDWLQSQYKPNLNNILLASNRKNADSRILFIEDRVPHPYLGSGYTRGYQILQNMTKLGHTITFYPTDLSYQETWQEIYQDIPQNIEIATGYGLQKLAVFFKIRPEYYDIIFVSRPHNMNHLNYILQQNNLLTKTKIIYDAEALYCLRDFAYQALQGKQLTEEEKQEAIADELRLAKKSNLIISVSPLEQQKFLEYGYKQVEILGHSLDITPTPNSFEQRKDILFVGSIYELQSPNADSILWFSQEIFSLIQQQISSEINLLLVGNNQVPQLNSIILSLNNPQIKLLGKVDNLYNLYNNSRLFIAPTRFAAGIPHKVHEASTYGLPVVTTKAIANQLQWQHETDLLVANNPQDFADQCIRLYRDKNLWQTLRNNALQQIEKQCSPEYFKNKLQEILTKI</sequence>
<dbReference type="SUPFAM" id="SSF53448">
    <property type="entry name" value="Nucleotide-diphospho-sugar transferases"/>
    <property type="match status" value="1"/>
</dbReference>
<dbReference type="OrthoDB" id="9771846at2"/>
<dbReference type="SUPFAM" id="SSF53756">
    <property type="entry name" value="UDP-Glycosyltransferase/glycogen phosphorylase"/>
    <property type="match status" value="1"/>
</dbReference>
<feature type="repeat" description="TPR" evidence="1">
    <location>
        <begin position="80"/>
        <end position="113"/>
    </location>
</feature>
<dbReference type="Gene3D" id="3.90.550.10">
    <property type="entry name" value="Spore Coat Polysaccharide Biosynthesis Protein SpsA, Chain A"/>
    <property type="match status" value="1"/>
</dbReference>
<dbReference type="CDD" id="cd03801">
    <property type="entry name" value="GT4_PimA-like"/>
    <property type="match status" value="1"/>
</dbReference>
<dbReference type="Pfam" id="PF13414">
    <property type="entry name" value="TPR_11"/>
    <property type="match status" value="1"/>
</dbReference>
<dbReference type="InterPro" id="IPR019734">
    <property type="entry name" value="TPR_rpt"/>
</dbReference>
<dbReference type="Pfam" id="PF13692">
    <property type="entry name" value="Glyco_trans_1_4"/>
    <property type="match status" value="1"/>
</dbReference>
<gene>
    <name evidence="3" type="ORF">H1P_750008</name>
</gene>
<feature type="repeat" description="TPR" evidence="1">
    <location>
        <begin position="164"/>
        <end position="197"/>
    </location>
</feature>
<dbReference type="PROSITE" id="PS50005">
    <property type="entry name" value="TPR"/>
    <property type="match status" value="3"/>
</dbReference>
<dbReference type="EMBL" id="CAACVJ010000682">
    <property type="protein sequence ID" value="VEP18324.1"/>
    <property type="molecule type" value="Genomic_DNA"/>
</dbReference>
<dbReference type="PANTHER" id="PTHR43179:SF7">
    <property type="entry name" value="RHAMNOSYLTRANSFERASE WBBL"/>
    <property type="match status" value="1"/>
</dbReference>
<evidence type="ECO:0000313" key="4">
    <source>
        <dbReference type="Proteomes" id="UP000320055"/>
    </source>
</evidence>
<dbReference type="Pfam" id="PF00515">
    <property type="entry name" value="TPR_1"/>
    <property type="match status" value="1"/>
</dbReference>
<dbReference type="PROSITE" id="PS50293">
    <property type="entry name" value="TPR_REGION"/>
    <property type="match status" value="2"/>
</dbReference>
<feature type="domain" description="Glycosyltransferase 2-like" evidence="2">
    <location>
        <begin position="266"/>
        <end position="384"/>
    </location>
</feature>
<dbReference type="InterPro" id="IPR001173">
    <property type="entry name" value="Glyco_trans_2-like"/>
</dbReference>
<dbReference type="RefSeq" id="WP_144867597.1">
    <property type="nucleotide sequence ID" value="NZ_LR213833.1"/>
</dbReference>
<dbReference type="Pfam" id="PF13181">
    <property type="entry name" value="TPR_8"/>
    <property type="match status" value="1"/>
</dbReference>
<dbReference type="PANTHER" id="PTHR43179">
    <property type="entry name" value="RHAMNOSYLTRANSFERASE WBBL"/>
    <property type="match status" value="1"/>
</dbReference>
<protein>
    <submittedName>
        <fullName evidence="3">Putative glycosyltransferase</fullName>
    </submittedName>
</protein>
<dbReference type="InterPro" id="IPR029044">
    <property type="entry name" value="Nucleotide-diphossugar_trans"/>
</dbReference>
<evidence type="ECO:0000256" key="1">
    <source>
        <dbReference type="PROSITE-ProRule" id="PRU00339"/>
    </source>
</evidence>
<reference evidence="3 4" key="1">
    <citation type="submission" date="2019-01" db="EMBL/GenBank/DDBJ databases">
        <authorList>
            <person name="Brito A."/>
        </authorList>
    </citation>
    <scope>NUCLEOTIDE SEQUENCE [LARGE SCALE GENOMIC DNA]</scope>
    <source>
        <strain evidence="3">1</strain>
    </source>
</reference>
<keyword evidence="1" id="KW-0802">TPR repeat</keyword>
<name>A0A563W3R7_9CYAN</name>
<dbReference type="SMART" id="SM00028">
    <property type="entry name" value="TPR"/>
    <property type="match status" value="5"/>
</dbReference>
<proteinExistence type="predicted"/>
<evidence type="ECO:0000259" key="2">
    <source>
        <dbReference type="Pfam" id="PF00535"/>
    </source>
</evidence>
<feature type="repeat" description="TPR" evidence="1">
    <location>
        <begin position="46"/>
        <end position="79"/>
    </location>
</feature>
<dbReference type="Pfam" id="PF00535">
    <property type="entry name" value="Glycos_transf_2"/>
    <property type="match status" value="1"/>
</dbReference>
<dbReference type="Gene3D" id="1.25.40.10">
    <property type="entry name" value="Tetratricopeptide repeat domain"/>
    <property type="match status" value="3"/>
</dbReference>
<dbReference type="AlphaFoldDB" id="A0A563W3R7"/>
<dbReference type="CDD" id="cd04186">
    <property type="entry name" value="GT_2_like_c"/>
    <property type="match status" value="1"/>
</dbReference>
<evidence type="ECO:0000313" key="3">
    <source>
        <dbReference type="EMBL" id="VEP18324.1"/>
    </source>
</evidence>
<keyword evidence="3" id="KW-0808">Transferase</keyword>
<dbReference type="InterPro" id="IPR011990">
    <property type="entry name" value="TPR-like_helical_dom_sf"/>
</dbReference>
<dbReference type="Proteomes" id="UP000320055">
    <property type="component" value="Unassembled WGS sequence"/>
</dbReference>
<dbReference type="SUPFAM" id="SSF48452">
    <property type="entry name" value="TPR-like"/>
    <property type="match status" value="1"/>
</dbReference>
<dbReference type="Gene3D" id="3.40.50.2000">
    <property type="entry name" value="Glycogen Phosphorylase B"/>
    <property type="match status" value="2"/>
</dbReference>
<accession>A0A563W3R7</accession>
<keyword evidence="4" id="KW-1185">Reference proteome</keyword>
<dbReference type="GO" id="GO:0016740">
    <property type="term" value="F:transferase activity"/>
    <property type="evidence" value="ECO:0007669"/>
    <property type="project" value="UniProtKB-KW"/>
</dbReference>
<organism evidence="3 4">
    <name type="scientific">Hyella patelloides LEGE 07179</name>
    <dbReference type="NCBI Taxonomy" id="945734"/>
    <lineage>
        <taxon>Bacteria</taxon>
        <taxon>Bacillati</taxon>
        <taxon>Cyanobacteriota</taxon>
        <taxon>Cyanophyceae</taxon>
        <taxon>Pleurocapsales</taxon>
        <taxon>Hyellaceae</taxon>
        <taxon>Hyella</taxon>
    </lineage>
</organism>